<evidence type="ECO:0000259" key="14">
    <source>
        <dbReference type="PROSITE" id="PS52015"/>
    </source>
</evidence>
<keyword evidence="9 12" id="KW-0472">Membrane</keyword>
<dbReference type="EMBL" id="ASJR01000009">
    <property type="protein sequence ID" value="ERP31850.1"/>
    <property type="molecule type" value="Genomic_DNA"/>
</dbReference>
<keyword evidence="7" id="KW-1133">Transmembrane helix</keyword>
<gene>
    <name evidence="15" type="ORF">CALK_1299</name>
</gene>
<dbReference type="InterPro" id="IPR036942">
    <property type="entry name" value="Beta-barrel_TonB_sf"/>
</dbReference>
<keyword evidence="3 12" id="KW-0813">Transport</keyword>
<dbReference type="SUPFAM" id="SSF49464">
    <property type="entry name" value="Carboxypeptidase regulatory domain-like"/>
    <property type="match status" value="1"/>
</dbReference>
<dbReference type="InterPro" id="IPR006260">
    <property type="entry name" value="TonB/TolA_C"/>
</dbReference>
<keyword evidence="4 12" id="KW-1134">Transmembrane beta strand</keyword>
<evidence type="ECO:0000256" key="2">
    <source>
        <dbReference type="ARBA" id="ARBA00004571"/>
    </source>
</evidence>
<dbReference type="GO" id="GO:0044718">
    <property type="term" value="P:siderophore transmembrane transport"/>
    <property type="evidence" value="ECO:0007669"/>
    <property type="project" value="TreeGrafter"/>
</dbReference>
<evidence type="ECO:0000256" key="6">
    <source>
        <dbReference type="ARBA" id="ARBA00022729"/>
    </source>
</evidence>
<dbReference type="Gene3D" id="3.30.1150.10">
    <property type="match status" value="1"/>
</dbReference>
<keyword evidence="6" id="KW-0732">Signal</keyword>
<dbReference type="eggNOG" id="COG0810">
    <property type="taxonomic scope" value="Bacteria"/>
</dbReference>
<evidence type="ECO:0000256" key="9">
    <source>
        <dbReference type="ARBA" id="ARBA00023136"/>
    </source>
</evidence>
<evidence type="ECO:0000256" key="8">
    <source>
        <dbReference type="ARBA" id="ARBA00023077"/>
    </source>
</evidence>
<protein>
    <submittedName>
        <fullName evidence="15">TonB-dependent receptor</fullName>
    </submittedName>
</protein>
<dbReference type="PANTHER" id="PTHR30069">
    <property type="entry name" value="TONB-DEPENDENT OUTER MEMBRANE RECEPTOR"/>
    <property type="match status" value="1"/>
</dbReference>
<evidence type="ECO:0000256" key="12">
    <source>
        <dbReference type="PROSITE-ProRule" id="PRU01360"/>
    </source>
</evidence>
<reference evidence="15 16" key="1">
    <citation type="journal article" date="2013" name="Environ. Microbiol.">
        <title>Genome analysis of Chitinivibrio alkaliphilus gen. nov., sp. nov., a novel extremely haloalkaliphilic anaerobic chitinolytic bacterium from the candidate phylum Termite Group 3.</title>
        <authorList>
            <person name="Sorokin D.Y."/>
            <person name="Gumerov V.M."/>
            <person name="Rakitin A.L."/>
            <person name="Beletsky A.V."/>
            <person name="Damste J.S."/>
            <person name="Muyzer G."/>
            <person name="Mardanov A.V."/>
            <person name="Ravin N.V."/>
        </authorList>
    </citation>
    <scope>NUCLEOTIDE SEQUENCE [LARGE SCALE GENOMIC DNA]</scope>
    <source>
        <strain evidence="15 16">ACht1</strain>
    </source>
</reference>
<dbReference type="PANTHER" id="PTHR30069:SF29">
    <property type="entry name" value="HEMOGLOBIN AND HEMOGLOBIN-HAPTOGLOBIN-BINDING PROTEIN 1-RELATED"/>
    <property type="match status" value="1"/>
</dbReference>
<dbReference type="SUPFAM" id="SSF56935">
    <property type="entry name" value="Porins"/>
    <property type="match status" value="1"/>
</dbReference>
<dbReference type="OrthoDB" id="9803050at2"/>
<dbReference type="InterPro" id="IPR000531">
    <property type="entry name" value="Beta-barrel_TonB"/>
</dbReference>
<dbReference type="GO" id="GO:0015344">
    <property type="term" value="F:siderophore uptake transmembrane transporter activity"/>
    <property type="evidence" value="ECO:0007669"/>
    <property type="project" value="TreeGrafter"/>
</dbReference>
<dbReference type="AlphaFoldDB" id="U7DBS0"/>
<dbReference type="Pfam" id="PF03544">
    <property type="entry name" value="TonB_C"/>
    <property type="match status" value="1"/>
</dbReference>
<evidence type="ECO:0000313" key="15">
    <source>
        <dbReference type="EMBL" id="ERP31850.1"/>
    </source>
</evidence>
<dbReference type="eggNOG" id="COG4771">
    <property type="taxonomic scope" value="Bacteria"/>
</dbReference>
<evidence type="ECO:0000256" key="4">
    <source>
        <dbReference type="ARBA" id="ARBA00022452"/>
    </source>
</evidence>
<keyword evidence="16" id="KW-1185">Reference proteome</keyword>
<keyword evidence="11 12" id="KW-0998">Cell outer membrane</keyword>
<dbReference type="InterPro" id="IPR012910">
    <property type="entry name" value="Plug_dom"/>
</dbReference>
<organism evidence="15 16">
    <name type="scientific">Chitinivibrio alkaliphilus ACht1</name>
    <dbReference type="NCBI Taxonomy" id="1313304"/>
    <lineage>
        <taxon>Bacteria</taxon>
        <taxon>Pseudomonadati</taxon>
        <taxon>Fibrobacterota</taxon>
        <taxon>Chitinivibrionia</taxon>
        <taxon>Chitinivibrionales</taxon>
        <taxon>Chitinivibrionaceae</taxon>
        <taxon>Chitinivibrio</taxon>
    </lineage>
</organism>
<sequence>MKTLPEQTRFVAADYPRELYSAGVEGTVLLQLLISEDGTVEEVSVDESLHPVLDSTAVSAAKQFRFEPARLNTGDIVAVQLQYAYHFSLDEVVADTEEVINFQGRLRERGTRRPMANALVVLENIRNTEDIAVPLEVYLRRIGEFHGQDFEAGRLITETDSEGRFSFASLPACSLSVRVVSGGYEEFRREEAISAGEELLVTYYIPARSYDDYEVVAYYRKEEREVSRRSLPAAEVQRVPGLSGDAVRVVQALPGVARLSFGSGNISVRGSYLWDSKFLLDGVEIPQLYHFGGLKSVVNSEAIEAVDFYPGGWGVRHGGAIGGLVDVQTRRARDDRFHGKVGASSLDAYFFVEGPLRDDLRIMASARRSYFGDIASAVLDNIEDGPDVSLTPFYWDYLASIEYAISPDHHVRTSLYGSYDSLEIHLREEEFSAGSDDMDHLDKIQNNSSFVRFTTALESRLFENLSNELTFSLLQQKTYNAAFGFFMQDLTVHGMDIQNTLSKTFSESVSLHVGTDVTLGSYDLYLDILGVHGVNRDTLTGDMNRIGGYVYAELRPRENWLVIPGIRYDHYGLLHHEGAWFPDFWEYSRRRRIPYSGEPSARISTRYSLSDAHVLKAAAGTYNQSPQPFGFVTHETWGNPDLPATKAAHYVVGHEWQITDRISTDIQGYYNMQWDIPRMQNSDDDFDRENINQNLFIADETGRTYGMELMLRHNRGERFFGWLAYTLSRSERWDVQKEEYRLFDQDQTHNLQLVGSFSLPNNWEVGGRMHYTTGNPDTPVSIGNENIQGKSIGRISGEENSIRKDPFFKVDLRAEKQWIFERTILTSHVDIQNISWFFHKNPEFTLWDDFYKERQDISMIPLIDAGFTLAF</sequence>
<evidence type="ECO:0000256" key="10">
    <source>
        <dbReference type="ARBA" id="ARBA00023170"/>
    </source>
</evidence>
<dbReference type="InterPro" id="IPR037682">
    <property type="entry name" value="TonB_C"/>
</dbReference>
<dbReference type="PROSITE" id="PS52016">
    <property type="entry name" value="TONB_DEPENDENT_REC_3"/>
    <property type="match status" value="1"/>
</dbReference>
<dbReference type="STRING" id="1313304.CALK_1299"/>
<feature type="domain" description="TonB C-terminal" evidence="14">
    <location>
        <begin position="1"/>
        <end position="96"/>
    </location>
</feature>
<evidence type="ECO:0000256" key="13">
    <source>
        <dbReference type="RuleBase" id="RU003357"/>
    </source>
</evidence>
<evidence type="ECO:0000256" key="1">
    <source>
        <dbReference type="ARBA" id="ARBA00004167"/>
    </source>
</evidence>
<dbReference type="InterPro" id="IPR039426">
    <property type="entry name" value="TonB-dep_rcpt-like"/>
</dbReference>
<keyword evidence="10 15" id="KW-0675">Receptor</keyword>
<evidence type="ECO:0000313" key="16">
    <source>
        <dbReference type="Proteomes" id="UP000017148"/>
    </source>
</evidence>
<dbReference type="NCBIfam" id="TIGR01352">
    <property type="entry name" value="tonB_Cterm"/>
    <property type="match status" value="1"/>
</dbReference>
<comment type="similarity">
    <text evidence="12 13">Belongs to the TonB-dependent receptor family.</text>
</comment>
<evidence type="ECO:0000256" key="11">
    <source>
        <dbReference type="ARBA" id="ARBA00023237"/>
    </source>
</evidence>
<dbReference type="SUPFAM" id="SSF74653">
    <property type="entry name" value="TolA/TonB C-terminal domain"/>
    <property type="match status" value="1"/>
</dbReference>
<keyword evidence="8 13" id="KW-0798">TonB box</keyword>
<dbReference type="PROSITE" id="PS52015">
    <property type="entry name" value="TONB_CTD"/>
    <property type="match status" value="1"/>
</dbReference>
<comment type="subcellular location">
    <subcellularLocation>
        <location evidence="2 12">Cell outer membrane</location>
        <topology evidence="2 12">Multi-pass membrane protein</topology>
    </subcellularLocation>
    <subcellularLocation>
        <location evidence="1">Membrane</location>
        <topology evidence="1">Single-pass membrane protein</topology>
    </subcellularLocation>
</comment>
<dbReference type="RefSeq" id="WP_022636769.1">
    <property type="nucleotide sequence ID" value="NZ_ASJR01000009.1"/>
</dbReference>
<dbReference type="Pfam" id="PF00593">
    <property type="entry name" value="TonB_dep_Rec_b-barrel"/>
    <property type="match status" value="1"/>
</dbReference>
<dbReference type="GO" id="GO:0009279">
    <property type="term" value="C:cell outer membrane"/>
    <property type="evidence" value="ECO:0007669"/>
    <property type="project" value="UniProtKB-SubCell"/>
</dbReference>
<proteinExistence type="inferred from homology"/>
<dbReference type="Proteomes" id="UP000017148">
    <property type="component" value="Unassembled WGS sequence"/>
</dbReference>
<comment type="caution">
    <text evidence="15">The sequence shown here is derived from an EMBL/GenBank/DDBJ whole genome shotgun (WGS) entry which is preliminary data.</text>
</comment>
<evidence type="ECO:0000256" key="5">
    <source>
        <dbReference type="ARBA" id="ARBA00022692"/>
    </source>
</evidence>
<accession>U7DBS0</accession>
<evidence type="ECO:0000256" key="3">
    <source>
        <dbReference type="ARBA" id="ARBA00022448"/>
    </source>
</evidence>
<dbReference type="Gene3D" id="2.40.170.20">
    <property type="entry name" value="TonB-dependent receptor, beta-barrel domain"/>
    <property type="match status" value="1"/>
</dbReference>
<dbReference type="InterPro" id="IPR008969">
    <property type="entry name" value="CarboxyPept-like_regulatory"/>
</dbReference>
<keyword evidence="5 12" id="KW-0812">Transmembrane</keyword>
<name>U7DBS0_9BACT</name>
<evidence type="ECO:0000256" key="7">
    <source>
        <dbReference type="ARBA" id="ARBA00022989"/>
    </source>
</evidence>
<dbReference type="Pfam" id="PF07715">
    <property type="entry name" value="Plug"/>
    <property type="match status" value="1"/>
</dbReference>